<evidence type="ECO:0000256" key="6">
    <source>
        <dbReference type="ARBA" id="ARBA00022989"/>
    </source>
</evidence>
<feature type="domain" description="Tyrosine-protein phosphatase" evidence="11">
    <location>
        <begin position="900"/>
        <end position="1133"/>
    </location>
</feature>
<dbReference type="SMART" id="SM00060">
    <property type="entry name" value="FN3"/>
    <property type="match status" value="7"/>
</dbReference>
<keyword evidence="6 10" id="KW-1133">Transmembrane helix</keyword>
<dbReference type="PROSITE" id="PS50853">
    <property type="entry name" value="FN3"/>
    <property type="match status" value="2"/>
</dbReference>
<feature type="compositionally biased region" description="Polar residues" evidence="9">
    <location>
        <begin position="874"/>
        <end position="885"/>
    </location>
</feature>
<evidence type="ECO:0000256" key="5">
    <source>
        <dbReference type="ARBA" id="ARBA00022912"/>
    </source>
</evidence>
<keyword evidence="7 10" id="KW-0472">Membrane</keyword>
<dbReference type="PANTHER" id="PTHR46957">
    <property type="entry name" value="CYTOKINE RECEPTOR"/>
    <property type="match status" value="1"/>
</dbReference>
<feature type="region of interest" description="Disordered" evidence="9">
    <location>
        <begin position="707"/>
        <end position="890"/>
    </location>
</feature>
<feature type="compositionally biased region" description="Low complexity" evidence="9">
    <location>
        <begin position="783"/>
        <end position="794"/>
    </location>
</feature>
<evidence type="ECO:0000256" key="9">
    <source>
        <dbReference type="SAM" id="MobiDB-lite"/>
    </source>
</evidence>
<dbReference type="EC" id="3.1.3.48" evidence="14"/>
<dbReference type="InterPro" id="IPR050713">
    <property type="entry name" value="RTP_Phos/Ushers"/>
</dbReference>
<reference evidence="14" key="1">
    <citation type="submission" date="2021-03" db="EMBL/GenBank/DDBJ databases">
        <authorList>
            <person name="Bekaert M."/>
        </authorList>
    </citation>
    <scope>NUCLEOTIDE SEQUENCE</scope>
</reference>
<evidence type="ECO:0000256" key="3">
    <source>
        <dbReference type="ARBA" id="ARBA00022729"/>
    </source>
</evidence>
<feature type="compositionally biased region" description="Basic and acidic residues" evidence="9">
    <location>
        <begin position="741"/>
        <end position="751"/>
    </location>
</feature>
<evidence type="ECO:0000256" key="1">
    <source>
        <dbReference type="ARBA" id="ARBA00004167"/>
    </source>
</evidence>
<keyword evidence="2 10" id="KW-0812">Transmembrane</keyword>
<dbReference type="Pfam" id="PF00041">
    <property type="entry name" value="fn3"/>
    <property type="match status" value="2"/>
</dbReference>
<feature type="compositionally biased region" description="Polar residues" evidence="9">
    <location>
        <begin position="835"/>
        <end position="865"/>
    </location>
</feature>
<dbReference type="InterPro" id="IPR036116">
    <property type="entry name" value="FN3_sf"/>
</dbReference>
<evidence type="ECO:0000313" key="14">
    <source>
        <dbReference type="EMBL" id="CAG2212461.1"/>
    </source>
</evidence>
<evidence type="ECO:0000313" key="15">
    <source>
        <dbReference type="Proteomes" id="UP000683360"/>
    </source>
</evidence>
<keyword evidence="5" id="KW-0904">Protein phosphatase</keyword>
<organism evidence="14 15">
    <name type="scientific">Mytilus edulis</name>
    <name type="common">Blue mussel</name>
    <dbReference type="NCBI Taxonomy" id="6550"/>
    <lineage>
        <taxon>Eukaryota</taxon>
        <taxon>Metazoa</taxon>
        <taxon>Spiralia</taxon>
        <taxon>Lophotrochozoa</taxon>
        <taxon>Mollusca</taxon>
        <taxon>Bivalvia</taxon>
        <taxon>Autobranchia</taxon>
        <taxon>Pteriomorphia</taxon>
        <taxon>Mytilida</taxon>
        <taxon>Mytiloidea</taxon>
        <taxon>Mytilidae</taxon>
        <taxon>Mytilinae</taxon>
        <taxon>Mytilus</taxon>
    </lineage>
</organism>
<evidence type="ECO:0000259" key="11">
    <source>
        <dbReference type="PROSITE" id="PS50055"/>
    </source>
</evidence>
<sequence length="1623" mass="181674">MIGFDLFKIINVKQTSNDEKGAEKSVPGKPWSLKQANASLNSMTFTVEGNSGSNHDVFLLAKNINNDINVTSISCNKQKNEFVCQNAQFLVGVCYRICAYSVLKKTFVNNDGFCINKACTVPNPPTALVQSNASEVSILLKVTSNYDGVMIKLMTSQERILNKIPVIPTALTQLSAKLTSLHVAVIPSPDGKTEKVLLRTGSTVIKDTTCFKNDSKFICTIDNLNAGMCFDINVVSLLNDRSSNGYINNTGRICTLPQKPSKVNQTGSNYTAINIEVSTPFDDVMLEISPTTGINKCEKSVDDIFVCSVQALSVGTQYTVFAFSVLNGNRSPQNVSTGVYTRPAIPVLQINQVKSTINSTHGIIKVPHGRIDAFNVFVNNTKTKEFTINNESSIIIIKNLNAGYQYEFQASTCFHGYESEKSNKSTGFTDPYRPKAIHVSGETNTSLSLVIESGPGEVAHYNIIVNGSFHSQVPAQTGKMKANVTGLVAGTLYSVSVVAVSNDLNSTKSLPIAHPTKPSPVMQVKIVDTTEKTMTIEITKGKGRVENFAIYVNGKFIKIIKSNRAEVTSYTIHELESGKSYDVIAYPISNGYNNSDSSFSRIQAATKQYLKLLVTIIWYNNFALLSLGMTKSSNFDSANSTVNKEKMAETYSKVVQNGNNNDMSVKPIFLLESDMFGPKPSDKDFLLHHELYKIIGQLIPSSHLTALPSVRDNNNEHNENESTNTDDDNTDSETDDNNNDEAAHAQQHESEVEQMQEMPNEQSQETLTRDLKKTQNKNSQKVPIQQSQPPFQSITNVENDECTGEAAASSSKKAKKKSSKKKLTSQNDSKDEKQSSMQQFLVEKQTSATTPGNKVSKRSATTPTTDLFDRENQTTKPKTQSALKKNTNKEVELGNMNAGFEEEVELEDNRRKRPIKVSEFHRHVEMMSGNSNMDFHRNLRSEFSHNFVPCRIDHSRVKLIGIEDETGSDFINANYIPVRKEIKREFIATQGPLPSTKEEMWRMIWEQNVSSVVMLTQLIERGRGDVERRIKHYNYLSWPDMGTPKTSSNMINFVDTVRKEIQPNMNGPIIVHCSAGVGRTGTFIVMDILMQEIRSKCTQVDIFGTVLNMRNYRLNMVQTEDQYVFIHNCVRDLLDVSDDEEEDRIEEENVYLNELPSTPKIKIISHTSTSITIQITNPVGKVSFYRVVVNSNESLPYIPYQSSIQRYSIVDLKPGAYYNISAVAVSYGIKGSPSSTIYVFTDNFSIRVVTVQRTTNSVTVEIRSFDRYIKSYEIFVDDNLFKDVLHISQTQNETIHNLVPGTLYHVKVIVKADTENKDVVFNIATLPGQPRSISVTQGTNYSDITILQPKGAVDFYTFLTSSFCLSPNLRNSSYKVETFLNRKNSLRLRTDPGVCCMLNLVAVSNNITSTPLNSTLKRPESVPGIVDRQFMHILENSVTIFWSIPQHPNGVVDGYTLTFWSNNKIATITFTCVDCPNAKDCSFLSHQQIRSATLTDSTTFNDINSTIPFKWRQTKFIFTIDNLQQYTNYSYTLWTSTRQGSGPLFFASFRTVKDHIRKSTSSGSIIAGAVVGSIAGTAIILLFGRFVYKWYQRRVRETQQNPMEGKQNTIIYQLQTFYSKLHE</sequence>
<dbReference type="PROSITE" id="PS50055">
    <property type="entry name" value="TYR_PHOSPHATASE_PTP"/>
    <property type="match status" value="1"/>
</dbReference>
<evidence type="ECO:0000256" key="7">
    <source>
        <dbReference type="ARBA" id="ARBA00023136"/>
    </source>
</evidence>
<dbReference type="EMBL" id="CAJPWZ010001299">
    <property type="protein sequence ID" value="CAG2212461.1"/>
    <property type="molecule type" value="Genomic_DNA"/>
</dbReference>
<dbReference type="GO" id="GO:0004725">
    <property type="term" value="F:protein tyrosine phosphatase activity"/>
    <property type="evidence" value="ECO:0007669"/>
    <property type="project" value="UniProtKB-EC"/>
</dbReference>
<dbReference type="Proteomes" id="UP000683360">
    <property type="component" value="Unassembled WGS sequence"/>
</dbReference>
<feature type="compositionally biased region" description="Polar residues" evidence="9">
    <location>
        <begin position="757"/>
        <end position="766"/>
    </location>
</feature>
<evidence type="ECO:0000256" key="4">
    <source>
        <dbReference type="ARBA" id="ARBA00022801"/>
    </source>
</evidence>
<evidence type="ECO:0000259" key="12">
    <source>
        <dbReference type="PROSITE" id="PS50056"/>
    </source>
</evidence>
<feature type="domain" description="Fibronectin type-III" evidence="13">
    <location>
        <begin position="433"/>
        <end position="519"/>
    </location>
</feature>
<dbReference type="PRINTS" id="PR00700">
    <property type="entry name" value="PRTYPHPHTASE"/>
</dbReference>
<dbReference type="InterPro" id="IPR016130">
    <property type="entry name" value="Tyr_Pase_AS"/>
</dbReference>
<dbReference type="SMART" id="SM00404">
    <property type="entry name" value="PTPc_motif"/>
    <property type="match status" value="1"/>
</dbReference>
<keyword evidence="3" id="KW-0732">Signal</keyword>
<keyword evidence="4 14" id="KW-0378">Hydrolase</keyword>
<dbReference type="InterPro" id="IPR000387">
    <property type="entry name" value="Tyr_Pase_dom"/>
</dbReference>
<feature type="domain" description="Tyrosine specific protein phosphatases" evidence="12">
    <location>
        <begin position="1048"/>
        <end position="1124"/>
    </location>
</feature>
<dbReference type="InterPro" id="IPR013783">
    <property type="entry name" value="Ig-like_fold"/>
</dbReference>
<comment type="caution">
    <text evidence="14">The sequence shown here is derived from an EMBL/GenBank/DDBJ whole genome shotgun (WGS) entry which is preliminary data.</text>
</comment>
<feature type="compositionally biased region" description="Basic residues" evidence="9">
    <location>
        <begin position="812"/>
        <end position="823"/>
    </location>
</feature>
<evidence type="ECO:0000259" key="13">
    <source>
        <dbReference type="PROSITE" id="PS50853"/>
    </source>
</evidence>
<evidence type="ECO:0000256" key="2">
    <source>
        <dbReference type="ARBA" id="ARBA00022692"/>
    </source>
</evidence>
<dbReference type="InterPro" id="IPR003961">
    <property type="entry name" value="FN3_dom"/>
</dbReference>
<accession>A0A8S3RUU7</accession>
<proteinExistence type="predicted"/>
<protein>
    <submittedName>
        <fullName evidence="14">PTPRB</fullName>
        <ecNumber evidence="14">3.1.3.48</ecNumber>
    </submittedName>
</protein>
<feature type="compositionally biased region" description="Acidic residues" evidence="9">
    <location>
        <begin position="724"/>
        <end position="739"/>
    </location>
</feature>
<dbReference type="SMART" id="SM00194">
    <property type="entry name" value="PTPc"/>
    <property type="match status" value="1"/>
</dbReference>
<dbReference type="InterPro" id="IPR000242">
    <property type="entry name" value="PTP_cat"/>
</dbReference>
<keyword evidence="15" id="KW-1185">Reference proteome</keyword>
<dbReference type="PANTHER" id="PTHR46957:SF3">
    <property type="entry name" value="CYTOKINE RECEPTOR"/>
    <property type="match status" value="1"/>
</dbReference>
<gene>
    <name evidence="14" type="ORF">MEDL_26437</name>
</gene>
<dbReference type="OrthoDB" id="10253954at2759"/>
<dbReference type="CDD" id="cd00063">
    <property type="entry name" value="FN3"/>
    <property type="match status" value="2"/>
</dbReference>
<feature type="domain" description="Fibronectin type-III" evidence="13">
    <location>
        <begin position="1155"/>
        <end position="1244"/>
    </location>
</feature>
<name>A0A8S3RUU7_MYTED</name>
<evidence type="ECO:0000256" key="10">
    <source>
        <dbReference type="SAM" id="Phobius"/>
    </source>
</evidence>
<dbReference type="SUPFAM" id="SSF49265">
    <property type="entry name" value="Fibronectin type III"/>
    <property type="match status" value="3"/>
</dbReference>
<dbReference type="GO" id="GO:0016020">
    <property type="term" value="C:membrane"/>
    <property type="evidence" value="ECO:0007669"/>
    <property type="project" value="UniProtKB-SubCell"/>
</dbReference>
<evidence type="ECO:0000256" key="8">
    <source>
        <dbReference type="ARBA" id="ARBA00023180"/>
    </source>
</evidence>
<dbReference type="PROSITE" id="PS00383">
    <property type="entry name" value="TYR_PHOSPHATASE_1"/>
    <property type="match status" value="1"/>
</dbReference>
<dbReference type="Gene3D" id="3.90.190.10">
    <property type="entry name" value="Protein tyrosine phosphatase superfamily"/>
    <property type="match status" value="2"/>
</dbReference>
<dbReference type="Pfam" id="PF00102">
    <property type="entry name" value="Y_phosphatase"/>
    <property type="match status" value="1"/>
</dbReference>
<dbReference type="SUPFAM" id="SSF52799">
    <property type="entry name" value="(Phosphotyrosine protein) phosphatases II"/>
    <property type="match status" value="1"/>
</dbReference>
<comment type="subcellular location">
    <subcellularLocation>
        <location evidence="1">Membrane</location>
        <topology evidence="1">Single-pass membrane protein</topology>
    </subcellularLocation>
</comment>
<keyword evidence="8" id="KW-0325">Glycoprotein</keyword>
<feature type="transmembrane region" description="Helical" evidence="10">
    <location>
        <begin position="1565"/>
        <end position="1588"/>
    </location>
</feature>
<dbReference type="InterPro" id="IPR029021">
    <property type="entry name" value="Prot-tyrosine_phosphatase-like"/>
</dbReference>
<dbReference type="PROSITE" id="PS50056">
    <property type="entry name" value="TYR_PHOSPHATASE_2"/>
    <property type="match status" value="1"/>
</dbReference>
<dbReference type="InterPro" id="IPR003595">
    <property type="entry name" value="Tyr_Pase_cat"/>
</dbReference>
<dbReference type="Gene3D" id="2.60.40.10">
    <property type="entry name" value="Immunoglobulins"/>
    <property type="match status" value="3"/>
</dbReference>